<reference evidence="1" key="1">
    <citation type="submission" date="2014-09" db="EMBL/GenBank/DDBJ databases">
        <authorList>
            <person name="Magalhaes I.L.F."/>
            <person name="Oliveira U."/>
            <person name="Santos F.R."/>
            <person name="Vidigal T.H.D.A."/>
            <person name="Brescovit A.D."/>
            <person name="Santos A.J."/>
        </authorList>
    </citation>
    <scope>NUCLEOTIDE SEQUENCE</scope>
    <source>
        <tissue evidence="1">Shoot tissue taken approximately 20 cm above the soil surface</tissue>
    </source>
</reference>
<dbReference type="AlphaFoldDB" id="A0A0A8XTY8"/>
<organism evidence="1">
    <name type="scientific">Arundo donax</name>
    <name type="common">Giant reed</name>
    <name type="synonym">Donax arundinaceus</name>
    <dbReference type="NCBI Taxonomy" id="35708"/>
    <lineage>
        <taxon>Eukaryota</taxon>
        <taxon>Viridiplantae</taxon>
        <taxon>Streptophyta</taxon>
        <taxon>Embryophyta</taxon>
        <taxon>Tracheophyta</taxon>
        <taxon>Spermatophyta</taxon>
        <taxon>Magnoliopsida</taxon>
        <taxon>Liliopsida</taxon>
        <taxon>Poales</taxon>
        <taxon>Poaceae</taxon>
        <taxon>PACMAD clade</taxon>
        <taxon>Arundinoideae</taxon>
        <taxon>Arundineae</taxon>
        <taxon>Arundo</taxon>
    </lineage>
</organism>
<evidence type="ECO:0000313" key="1">
    <source>
        <dbReference type="EMBL" id="JAD16223.1"/>
    </source>
</evidence>
<protein>
    <submittedName>
        <fullName evidence="1">Uncharacterized protein</fullName>
    </submittedName>
</protein>
<proteinExistence type="predicted"/>
<reference evidence="1" key="2">
    <citation type="journal article" date="2015" name="Data Brief">
        <title>Shoot transcriptome of the giant reed, Arundo donax.</title>
        <authorList>
            <person name="Barrero R.A."/>
            <person name="Guerrero F.D."/>
            <person name="Moolhuijzen P."/>
            <person name="Goolsby J.A."/>
            <person name="Tidwell J."/>
            <person name="Bellgard S.E."/>
            <person name="Bellgard M.I."/>
        </authorList>
    </citation>
    <scope>NUCLEOTIDE SEQUENCE</scope>
    <source>
        <tissue evidence="1">Shoot tissue taken approximately 20 cm above the soil surface</tissue>
    </source>
</reference>
<accession>A0A0A8XTY8</accession>
<name>A0A0A8XTY8_ARUDO</name>
<dbReference type="EMBL" id="GBRH01281672">
    <property type="protein sequence ID" value="JAD16223.1"/>
    <property type="molecule type" value="Transcribed_RNA"/>
</dbReference>
<sequence length="57" mass="6084">MATRSSCAVGAFVSGYCCNPTLIVFQQLHLLPLYSCIYCPSVMTSSTSILGLYLGDS</sequence>